<dbReference type="Gene3D" id="3.40.630.30">
    <property type="match status" value="1"/>
</dbReference>
<organism evidence="2 3">
    <name type="scientific">Lujinxingia vulgaris</name>
    <dbReference type="NCBI Taxonomy" id="2600176"/>
    <lineage>
        <taxon>Bacteria</taxon>
        <taxon>Deltaproteobacteria</taxon>
        <taxon>Bradymonadales</taxon>
        <taxon>Lujinxingiaceae</taxon>
        <taxon>Lujinxingia</taxon>
    </lineage>
</organism>
<evidence type="ECO:0000313" key="3">
    <source>
        <dbReference type="Proteomes" id="UP000321412"/>
    </source>
</evidence>
<dbReference type="Proteomes" id="UP000321412">
    <property type="component" value="Unassembled WGS sequence"/>
</dbReference>
<protein>
    <submittedName>
        <fullName evidence="2">GNAT family N-acetyltransferase</fullName>
    </submittedName>
</protein>
<accession>A0A5C6WX32</accession>
<dbReference type="CDD" id="cd04301">
    <property type="entry name" value="NAT_SF"/>
    <property type="match status" value="1"/>
</dbReference>
<keyword evidence="3" id="KW-1185">Reference proteome</keyword>
<keyword evidence="2" id="KW-0808">Transferase</keyword>
<sequence length="204" mass="24019">MSQQVGQVEVRRLSGDSVHQYVDDLARLRLQIFRTYPYLYDGDLDYESRYLARYLESSESVLVAAFDGERVVGVSTGMPMAESDEDFQRPFKELGYDVGEIFYLAESVLLPEYRGQGVGVKFFEEREAHVRELDAFRFTCFAAVVRPPDHPRRPEGWQPLDAFWRKRGYERQPQIRTMMRWKEIDTVEEVPEVMEIWLKDLDSE</sequence>
<dbReference type="GO" id="GO:0016747">
    <property type="term" value="F:acyltransferase activity, transferring groups other than amino-acyl groups"/>
    <property type="evidence" value="ECO:0007669"/>
    <property type="project" value="InterPro"/>
</dbReference>
<dbReference type="InterPro" id="IPR000182">
    <property type="entry name" value="GNAT_dom"/>
</dbReference>
<proteinExistence type="predicted"/>
<dbReference type="EMBL" id="VOSM01000017">
    <property type="protein sequence ID" value="TXD33965.1"/>
    <property type="molecule type" value="Genomic_DNA"/>
</dbReference>
<gene>
    <name evidence="2" type="ORF">FRC98_19935</name>
</gene>
<dbReference type="Pfam" id="PF00583">
    <property type="entry name" value="Acetyltransf_1"/>
    <property type="match status" value="1"/>
</dbReference>
<dbReference type="InterPro" id="IPR016181">
    <property type="entry name" value="Acyl_CoA_acyltransferase"/>
</dbReference>
<comment type="caution">
    <text evidence="2">The sequence shown here is derived from an EMBL/GenBank/DDBJ whole genome shotgun (WGS) entry which is preliminary data.</text>
</comment>
<dbReference type="OrthoDB" id="187903at2"/>
<evidence type="ECO:0000259" key="1">
    <source>
        <dbReference type="PROSITE" id="PS51186"/>
    </source>
</evidence>
<feature type="domain" description="N-acetyltransferase" evidence="1">
    <location>
        <begin position="8"/>
        <end position="199"/>
    </location>
</feature>
<dbReference type="PROSITE" id="PS51186">
    <property type="entry name" value="GNAT"/>
    <property type="match status" value="1"/>
</dbReference>
<dbReference type="AlphaFoldDB" id="A0A5C6WX32"/>
<dbReference type="SUPFAM" id="SSF55729">
    <property type="entry name" value="Acyl-CoA N-acyltransferases (Nat)"/>
    <property type="match status" value="1"/>
</dbReference>
<dbReference type="RefSeq" id="WP_146983303.1">
    <property type="nucleotide sequence ID" value="NZ_VOSM01000017.1"/>
</dbReference>
<name>A0A5C6WX32_9DELT</name>
<evidence type="ECO:0000313" key="2">
    <source>
        <dbReference type="EMBL" id="TXD33965.1"/>
    </source>
</evidence>
<reference evidence="2 3" key="1">
    <citation type="submission" date="2019-08" db="EMBL/GenBank/DDBJ databases">
        <title>Bradymonadales sp. TMQ4.</title>
        <authorList>
            <person name="Liang Q."/>
        </authorList>
    </citation>
    <scope>NUCLEOTIDE SEQUENCE [LARGE SCALE GENOMIC DNA]</scope>
    <source>
        <strain evidence="2 3">TMQ4</strain>
    </source>
</reference>